<dbReference type="GO" id="GO:0004721">
    <property type="term" value="F:phosphoprotein phosphatase activity"/>
    <property type="evidence" value="ECO:0007669"/>
    <property type="project" value="TreeGrafter"/>
</dbReference>
<evidence type="ECO:0000256" key="6">
    <source>
        <dbReference type="ARBA" id="ARBA00022692"/>
    </source>
</evidence>
<evidence type="ECO:0000256" key="10">
    <source>
        <dbReference type="ARBA" id="ARBA00022989"/>
    </source>
</evidence>
<keyword evidence="16" id="KW-1185">Reference proteome</keyword>
<dbReference type="GO" id="GO:0005524">
    <property type="term" value="F:ATP binding"/>
    <property type="evidence" value="ECO:0007669"/>
    <property type="project" value="UniProtKB-KW"/>
</dbReference>
<feature type="transmembrane region" description="Helical" evidence="13">
    <location>
        <begin position="12"/>
        <end position="29"/>
    </location>
</feature>
<dbReference type="GO" id="GO:0005886">
    <property type="term" value="C:plasma membrane"/>
    <property type="evidence" value="ECO:0007669"/>
    <property type="project" value="UniProtKB-SubCell"/>
</dbReference>
<dbReference type="STRING" id="112248.SAMN05444392_110102"/>
<dbReference type="AlphaFoldDB" id="A0A1M4ZT49"/>
<dbReference type="GO" id="GO:0016036">
    <property type="term" value="P:cellular response to phosphate starvation"/>
    <property type="evidence" value="ECO:0007669"/>
    <property type="project" value="TreeGrafter"/>
</dbReference>
<proteinExistence type="predicted"/>
<evidence type="ECO:0000256" key="5">
    <source>
        <dbReference type="ARBA" id="ARBA00022679"/>
    </source>
</evidence>
<dbReference type="RefSeq" id="WP_073156153.1">
    <property type="nucleotide sequence ID" value="NZ_FQVL01000010.1"/>
</dbReference>
<dbReference type="GO" id="GO:0000155">
    <property type="term" value="F:phosphorelay sensor kinase activity"/>
    <property type="evidence" value="ECO:0007669"/>
    <property type="project" value="TreeGrafter"/>
</dbReference>
<dbReference type="Proteomes" id="UP000184476">
    <property type="component" value="Unassembled WGS sequence"/>
</dbReference>
<keyword evidence="7" id="KW-0547">Nucleotide-binding</keyword>
<dbReference type="SUPFAM" id="SSF55874">
    <property type="entry name" value="ATPase domain of HSP90 chaperone/DNA topoisomerase II/histidine kinase"/>
    <property type="match status" value="1"/>
</dbReference>
<keyword evidence="4" id="KW-1003">Cell membrane</keyword>
<sequence length="334" mass="39374">MKLLQREQLPLIFIYLLQTATLLTLLWDQQNLWRLAYAGMISLFFLLLYLLIRYFFHRKMYAQLTHLPKSLDESIQMLDHSPLSHAVHQLVHKQYQLYQDQLLQTQKKVDDHLAFINQWVHQMKTPISIINLVLQENPDPLLDEIRHEIDQIADGLELILYISRLNDFEKDFQVKKLHLQTMIQRCVYENRRMFIKHKIRPKVQVPEDCFIYSDEKWLNFICKQLISNAIRYSSGKGQFVEFVAQEVGSNIQLFIKDEGIGIPKQDIPRVFNRYFTGENGRKQRESTGMGLFLVKEICKKLGHSISLTSEPGKGTNICLQFASSIHPYKKVRLL</sequence>
<dbReference type="InterPro" id="IPR004358">
    <property type="entry name" value="Sig_transdc_His_kin-like_C"/>
</dbReference>
<dbReference type="InterPro" id="IPR036890">
    <property type="entry name" value="HATPase_C_sf"/>
</dbReference>
<feature type="domain" description="Histidine kinase" evidence="14">
    <location>
        <begin position="118"/>
        <end position="325"/>
    </location>
</feature>
<evidence type="ECO:0000259" key="14">
    <source>
        <dbReference type="PROSITE" id="PS50109"/>
    </source>
</evidence>
<keyword evidence="12 13" id="KW-0472">Membrane</keyword>
<comment type="subcellular location">
    <subcellularLocation>
        <location evidence="2">Cell membrane</location>
        <topology evidence="2">Multi-pass membrane protein</topology>
    </subcellularLocation>
</comment>
<name>A0A1M4ZT49_9BACL</name>
<dbReference type="FunFam" id="3.30.565.10:FF:000057">
    <property type="entry name" value="Sensor histidine kinase"/>
    <property type="match status" value="1"/>
</dbReference>
<dbReference type="PRINTS" id="PR00344">
    <property type="entry name" value="BCTRLSENSOR"/>
</dbReference>
<keyword evidence="11" id="KW-0902">Two-component regulatory system</keyword>
<evidence type="ECO:0000256" key="2">
    <source>
        <dbReference type="ARBA" id="ARBA00004651"/>
    </source>
</evidence>
<evidence type="ECO:0000256" key="3">
    <source>
        <dbReference type="ARBA" id="ARBA00012438"/>
    </source>
</evidence>
<dbReference type="PANTHER" id="PTHR45453:SF2">
    <property type="entry name" value="HISTIDINE KINASE"/>
    <property type="match status" value="1"/>
</dbReference>
<dbReference type="EC" id="2.7.13.3" evidence="3"/>
<evidence type="ECO:0000256" key="8">
    <source>
        <dbReference type="ARBA" id="ARBA00022777"/>
    </source>
</evidence>
<evidence type="ECO:0000256" key="9">
    <source>
        <dbReference type="ARBA" id="ARBA00022840"/>
    </source>
</evidence>
<evidence type="ECO:0000313" key="16">
    <source>
        <dbReference type="Proteomes" id="UP000184476"/>
    </source>
</evidence>
<evidence type="ECO:0000313" key="15">
    <source>
        <dbReference type="EMBL" id="SHF21178.1"/>
    </source>
</evidence>
<dbReference type="SMART" id="SM00387">
    <property type="entry name" value="HATPase_c"/>
    <property type="match status" value="1"/>
</dbReference>
<keyword evidence="5" id="KW-0808">Transferase</keyword>
<accession>A0A1M4ZT49</accession>
<reference evidence="15 16" key="1">
    <citation type="submission" date="2016-11" db="EMBL/GenBank/DDBJ databases">
        <authorList>
            <person name="Jaros S."/>
            <person name="Januszkiewicz K."/>
            <person name="Wedrychowicz H."/>
        </authorList>
    </citation>
    <scope>NUCLEOTIDE SEQUENCE [LARGE SCALE GENOMIC DNA]</scope>
    <source>
        <strain evidence="15 16">DSM 44666</strain>
    </source>
</reference>
<dbReference type="PANTHER" id="PTHR45453">
    <property type="entry name" value="PHOSPHATE REGULON SENSOR PROTEIN PHOR"/>
    <property type="match status" value="1"/>
</dbReference>
<dbReference type="InterPro" id="IPR005467">
    <property type="entry name" value="His_kinase_dom"/>
</dbReference>
<protein>
    <recommendedName>
        <fullName evidence="3">histidine kinase</fullName>
        <ecNumber evidence="3">2.7.13.3</ecNumber>
    </recommendedName>
</protein>
<comment type="catalytic activity">
    <reaction evidence="1">
        <text>ATP + protein L-histidine = ADP + protein N-phospho-L-histidine.</text>
        <dbReference type="EC" id="2.7.13.3"/>
    </reaction>
</comment>
<evidence type="ECO:0000256" key="12">
    <source>
        <dbReference type="ARBA" id="ARBA00023136"/>
    </source>
</evidence>
<gene>
    <name evidence="15" type="ORF">SAMN05444392_110102</name>
</gene>
<keyword evidence="8 15" id="KW-0418">Kinase</keyword>
<evidence type="ECO:0000256" key="1">
    <source>
        <dbReference type="ARBA" id="ARBA00000085"/>
    </source>
</evidence>
<evidence type="ECO:0000256" key="7">
    <source>
        <dbReference type="ARBA" id="ARBA00022741"/>
    </source>
</evidence>
<keyword evidence="9" id="KW-0067">ATP-binding</keyword>
<evidence type="ECO:0000256" key="11">
    <source>
        <dbReference type="ARBA" id="ARBA00023012"/>
    </source>
</evidence>
<evidence type="ECO:0000256" key="13">
    <source>
        <dbReference type="SAM" id="Phobius"/>
    </source>
</evidence>
<evidence type="ECO:0000256" key="4">
    <source>
        <dbReference type="ARBA" id="ARBA00022475"/>
    </source>
</evidence>
<dbReference type="OrthoDB" id="9780487at2"/>
<dbReference type="Gene3D" id="3.30.565.10">
    <property type="entry name" value="Histidine kinase-like ATPase, C-terminal domain"/>
    <property type="match status" value="1"/>
</dbReference>
<dbReference type="InterPro" id="IPR003594">
    <property type="entry name" value="HATPase_dom"/>
</dbReference>
<keyword evidence="6 13" id="KW-0812">Transmembrane</keyword>
<feature type="transmembrane region" description="Helical" evidence="13">
    <location>
        <begin position="35"/>
        <end position="56"/>
    </location>
</feature>
<dbReference type="EMBL" id="FQVL01000010">
    <property type="protein sequence ID" value="SHF21178.1"/>
    <property type="molecule type" value="Genomic_DNA"/>
</dbReference>
<dbReference type="PROSITE" id="PS50109">
    <property type="entry name" value="HIS_KIN"/>
    <property type="match status" value="1"/>
</dbReference>
<dbReference type="InterPro" id="IPR050351">
    <property type="entry name" value="BphY/WalK/GraS-like"/>
</dbReference>
<organism evidence="15 16">
    <name type="scientific">Seinonella peptonophila</name>
    <dbReference type="NCBI Taxonomy" id="112248"/>
    <lineage>
        <taxon>Bacteria</taxon>
        <taxon>Bacillati</taxon>
        <taxon>Bacillota</taxon>
        <taxon>Bacilli</taxon>
        <taxon>Bacillales</taxon>
        <taxon>Thermoactinomycetaceae</taxon>
        <taxon>Seinonella</taxon>
    </lineage>
</organism>
<keyword evidence="10 13" id="KW-1133">Transmembrane helix</keyword>
<dbReference type="Pfam" id="PF02518">
    <property type="entry name" value="HATPase_c"/>
    <property type="match status" value="1"/>
</dbReference>